<feature type="transmembrane region" description="Helical" evidence="5">
    <location>
        <begin position="6"/>
        <end position="25"/>
    </location>
</feature>
<evidence type="ECO:0000256" key="3">
    <source>
        <dbReference type="ARBA" id="ARBA00022989"/>
    </source>
</evidence>
<feature type="transmembrane region" description="Helical" evidence="5">
    <location>
        <begin position="72"/>
        <end position="90"/>
    </location>
</feature>
<feature type="transmembrane region" description="Helical" evidence="5">
    <location>
        <begin position="102"/>
        <end position="127"/>
    </location>
</feature>
<dbReference type="InterPro" id="IPR050997">
    <property type="entry name" value="MAPEG"/>
</dbReference>
<dbReference type="Proteomes" id="UP000198575">
    <property type="component" value="Unassembled WGS sequence"/>
</dbReference>
<dbReference type="Pfam" id="PF01124">
    <property type="entry name" value="MAPEG"/>
    <property type="match status" value="1"/>
</dbReference>
<proteinExistence type="predicted"/>
<comment type="subcellular location">
    <subcellularLocation>
        <location evidence="1">Membrane</location>
        <topology evidence="1">Multi-pass membrane protein</topology>
    </subcellularLocation>
</comment>
<evidence type="ECO:0000256" key="2">
    <source>
        <dbReference type="ARBA" id="ARBA00022692"/>
    </source>
</evidence>
<dbReference type="STRING" id="578942.SAMN05216289_11639"/>
<dbReference type="InterPro" id="IPR023352">
    <property type="entry name" value="MAPEG-like_dom_sf"/>
</dbReference>
<evidence type="ECO:0000313" key="6">
    <source>
        <dbReference type="EMBL" id="SFN35317.1"/>
    </source>
</evidence>
<keyword evidence="4 5" id="KW-0472">Membrane</keyword>
<protein>
    <submittedName>
        <fullName evidence="6">MAPEG family protein</fullName>
    </submittedName>
</protein>
<dbReference type="SUPFAM" id="SSF161084">
    <property type="entry name" value="MAPEG domain-like"/>
    <property type="match status" value="1"/>
</dbReference>
<evidence type="ECO:0000256" key="5">
    <source>
        <dbReference type="SAM" id="Phobius"/>
    </source>
</evidence>
<evidence type="ECO:0000256" key="4">
    <source>
        <dbReference type="ARBA" id="ARBA00023136"/>
    </source>
</evidence>
<dbReference type="EMBL" id="FOVF01000016">
    <property type="protein sequence ID" value="SFN35317.1"/>
    <property type="molecule type" value="Genomic_DNA"/>
</dbReference>
<dbReference type="PANTHER" id="PTHR10250:SF15">
    <property type="entry name" value="MICROSOMAL GLUTATHIONE S-TRANSFERASE-RELATED"/>
    <property type="match status" value="1"/>
</dbReference>
<organism evidence="6 7">
    <name type="scientific">Dokdonella immobilis</name>
    <dbReference type="NCBI Taxonomy" id="578942"/>
    <lineage>
        <taxon>Bacteria</taxon>
        <taxon>Pseudomonadati</taxon>
        <taxon>Pseudomonadota</taxon>
        <taxon>Gammaproteobacteria</taxon>
        <taxon>Lysobacterales</taxon>
        <taxon>Rhodanobacteraceae</taxon>
        <taxon>Dokdonella</taxon>
    </lineage>
</organism>
<dbReference type="InterPro" id="IPR001129">
    <property type="entry name" value="Membr-assoc_MAPEG"/>
</dbReference>
<gene>
    <name evidence="6" type="ORF">SAMN05216289_11639</name>
</gene>
<dbReference type="PANTHER" id="PTHR10250">
    <property type="entry name" value="MICROSOMAL GLUTATHIONE S-TRANSFERASE"/>
    <property type="match status" value="1"/>
</dbReference>
<dbReference type="GO" id="GO:0004364">
    <property type="term" value="F:glutathione transferase activity"/>
    <property type="evidence" value="ECO:0007669"/>
    <property type="project" value="TreeGrafter"/>
</dbReference>
<reference evidence="6 7" key="1">
    <citation type="submission" date="2016-10" db="EMBL/GenBank/DDBJ databases">
        <authorList>
            <person name="de Groot N.N."/>
        </authorList>
    </citation>
    <scope>NUCLEOTIDE SEQUENCE [LARGE SCALE GENOMIC DNA]</scope>
    <source>
        <strain evidence="6 7">CGMCC 1.7659</strain>
    </source>
</reference>
<keyword evidence="7" id="KW-1185">Reference proteome</keyword>
<dbReference type="GO" id="GO:0006691">
    <property type="term" value="P:leukotriene metabolic process"/>
    <property type="evidence" value="ECO:0007669"/>
    <property type="project" value="UniProtKB-ARBA"/>
</dbReference>
<keyword evidence="2 5" id="KW-0812">Transmembrane</keyword>
<keyword evidence="3 5" id="KW-1133">Transmembrane helix</keyword>
<name>A0A1I4YB83_9GAMM</name>
<accession>A0A1I4YB83</accession>
<dbReference type="GO" id="GO:0004602">
    <property type="term" value="F:glutathione peroxidase activity"/>
    <property type="evidence" value="ECO:0007669"/>
    <property type="project" value="TreeGrafter"/>
</dbReference>
<evidence type="ECO:0000313" key="7">
    <source>
        <dbReference type="Proteomes" id="UP000198575"/>
    </source>
</evidence>
<sequence>MALVNLLLILAVAQFIVFAMLVASARGRYGVSAPATTGHEMFERYYRIHMNTLEMLIVLIPAVWIASTYWNAYFVATMIAIYLVGRILYFRAYLANPKSRTIGFSVSFLPILALLLAGAGGAIWSMLQTGI</sequence>
<dbReference type="AlphaFoldDB" id="A0A1I4YB83"/>
<dbReference type="GO" id="GO:0016020">
    <property type="term" value="C:membrane"/>
    <property type="evidence" value="ECO:0007669"/>
    <property type="project" value="UniProtKB-SubCell"/>
</dbReference>
<dbReference type="Gene3D" id="1.20.120.550">
    <property type="entry name" value="Membrane associated eicosanoid/glutathione metabolism-like domain"/>
    <property type="match status" value="1"/>
</dbReference>
<dbReference type="RefSeq" id="WP_092408159.1">
    <property type="nucleotide sequence ID" value="NZ_FOVF01000016.1"/>
</dbReference>
<evidence type="ECO:0000256" key="1">
    <source>
        <dbReference type="ARBA" id="ARBA00004141"/>
    </source>
</evidence>
<dbReference type="OrthoDB" id="464934at2"/>